<comment type="pathway">
    <text evidence="1 8 13">Porphyrin-containing compound metabolism; protoporphyrin-IX biosynthesis; 5-aminolevulinate from L-glutamyl-tRNA(Glu): step 1/2.</text>
</comment>
<dbReference type="GO" id="GO:0050661">
    <property type="term" value="F:NADP binding"/>
    <property type="evidence" value="ECO:0007669"/>
    <property type="project" value="InterPro"/>
</dbReference>
<evidence type="ECO:0000313" key="19">
    <source>
        <dbReference type="Proteomes" id="UP000192393"/>
    </source>
</evidence>
<evidence type="ECO:0000256" key="5">
    <source>
        <dbReference type="ARBA" id="ARBA00023002"/>
    </source>
</evidence>
<accession>A0A1W1ZRW8</accession>
<reference evidence="18 19" key="1">
    <citation type="submission" date="2017-04" db="EMBL/GenBank/DDBJ databases">
        <authorList>
            <person name="Afonso C.L."/>
            <person name="Miller P.J."/>
            <person name="Scott M.A."/>
            <person name="Spackman E."/>
            <person name="Goraichik I."/>
            <person name="Dimitrov K.M."/>
            <person name="Suarez D.L."/>
            <person name="Swayne D.E."/>
        </authorList>
    </citation>
    <scope>NUCLEOTIDE SEQUENCE [LARGE SCALE GENOMIC DNA]</scope>
    <source>
        <strain evidence="18 19">CGMCC 1.12708</strain>
    </source>
</reference>
<dbReference type="Pfam" id="PF00745">
    <property type="entry name" value="GlutR_dimer"/>
    <property type="match status" value="1"/>
</dbReference>
<keyword evidence="19" id="KW-1185">Reference proteome</keyword>
<name>A0A1W1ZRW8_9FLAO</name>
<evidence type="ECO:0000259" key="17">
    <source>
        <dbReference type="Pfam" id="PF05201"/>
    </source>
</evidence>
<evidence type="ECO:0000256" key="1">
    <source>
        <dbReference type="ARBA" id="ARBA00005059"/>
    </source>
</evidence>
<dbReference type="Gene3D" id="3.30.460.30">
    <property type="entry name" value="Glutamyl-tRNA reductase, N-terminal domain"/>
    <property type="match status" value="1"/>
</dbReference>
<evidence type="ECO:0000256" key="9">
    <source>
        <dbReference type="PIRSR" id="PIRSR000445-1"/>
    </source>
</evidence>
<keyword evidence="4 8" id="KW-0521">NADP</keyword>
<keyword evidence="5 8" id="KW-0560">Oxidoreductase</keyword>
<evidence type="ECO:0000259" key="16">
    <source>
        <dbReference type="Pfam" id="PF01488"/>
    </source>
</evidence>
<dbReference type="EMBL" id="FWXS01000003">
    <property type="protein sequence ID" value="SMC51179.1"/>
    <property type="molecule type" value="Genomic_DNA"/>
</dbReference>
<evidence type="ECO:0000256" key="3">
    <source>
        <dbReference type="ARBA" id="ARBA00012970"/>
    </source>
</evidence>
<keyword evidence="14" id="KW-0175">Coiled coil</keyword>
<evidence type="ECO:0000256" key="12">
    <source>
        <dbReference type="PIRSR" id="PIRSR000445-4"/>
    </source>
</evidence>
<evidence type="ECO:0000259" key="15">
    <source>
        <dbReference type="Pfam" id="PF00745"/>
    </source>
</evidence>
<gene>
    <name evidence="8" type="primary">hemA</name>
    <name evidence="18" type="ORF">SAMN06296427_103188</name>
</gene>
<feature type="binding site" evidence="8 11">
    <location>
        <begin position="189"/>
        <end position="194"/>
    </location>
    <ligand>
        <name>NADP(+)</name>
        <dbReference type="ChEBI" id="CHEBI:58349"/>
    </ligand>
</feature>
<dbReference type="SUPFAM" id="SSF69742">
    <property type="entry name" value="Glutamyl tRNA-reductase catalytic, N-terminal domain"/>
    <property type="match status" value="1"/>
</dbReference>
<dbReference type="InterPro" id="IPR036291">
    <property type="entry name" value="NAD(P)-bd_dom_sf"/>
</dbReference>
<dbReference type="STRING" id="1434700.SAMN06296427_103188"/>
<comment type="miscellaneous">
    <text evidence="8">During catalysis, the active site Cys acts as a nucleophile attacking the alpha-carbonyl group of tRNA-bound glutamate with the formation of a thioester intermediate between enzyme and glutamate, and the concomitant release of tRNA(Glu). The thioester intermediate is finally reduced by direct hydride transfer from NADPH, to form the product GSA.</text>
</comment>
<dbReference type="PIRSF" id="PIRSF000445">
    <property type="entry name" value="4pyrrol_synth_GluRdtase"/>
    <property type="match status" value="1"/>
</dbReference>
<feature type="coiled-coil region" evidence="14">
    <location>
        <begin position="213"/>
        <end position="240"/>
    </location>
</feature>
<dbReference type="EC" id="1.2.1.70" evidence="3 8"/>
<evidence type="ECO:0000313" key="18">
    <source>
        <dbReference type="EMBL" id="SMC51179.1"/>
    </source>
</evidence>
<dbReference type="InterPro" id="IPR006151">
    <property type="entry name" value="Shikm_DH/Glu-tRNA_Rdtase"/>
</dbReference>
<dbReference type="PANTHER" id="PTHR43013:SF1">
    <property type="entry name" value="GLUTAMYL-TRNA REDUCTASE"/>
    <property type="match status" value="1"/>
</dbReference>
<dbReference type="InterPro" id="IPR000343">
    <property type="entry name" value="4pyrrol_synth_GluRdtase"/>
</dbReference>
<feature type="active site" description="Nucleophile" evidence="8 9">
    <location>
        <position position="54"/>
    </location>
</feature>
<organism evidence="18 19">
    <name type="scientific">Moheibacter sediminis</name>
    <dbReference type="NCBI Taxonomy" id="1434700"/>
    <lineage>
        <taxon>Bacteria</taxon>
        <taxon>Pseudomonadati</taxon>
        <taxon>Bacteroidota</taxon>
        <taxon>Flavobacteriia</taxon>
        <taxon>Flavobacteriales</taxon>
        <taxon>Weeksellaceae</taxon>
        <taxon>Moheibacter</taxon>
    </lineage>
</organism>
<evidence type="ECO:0000256" key="4">
    <source>
        <dbReference type="ARBA" id="ARBA00022857"/>
    </source>
</evidence>
<dbReference type="SUPFAM" id="SSF69075">
    <property type="entry name" value="Glutamyl tRNA-reductase dimerization domain"/>
    <property type="match status" value="1"/>
</dbReference>
<dbReference type="GO" id="GO:0008883">
    <property type="term" value="F:glutamyl-tRNA reductase activity"/>
    <property type="evidence" value="ECO:0007669"/>
    <property type="project" value="UniProtKB-UniRule"/>
</dbReference>
<comment type="similarity">
    <text evidence="2 8 13">Belongs to the glutamyl-tRNA reductase family.</text>
</comment>
<dbReference type="HAMAP" id="MF_00087">
    <property type="entry name" value="Glu_tRNA_reductase"/>
    <property type="match status" value="1"/>
</dbReference>
<comment type="subunit">
    <text evidence="8">Homodimer.</text>
</comment>
<dbReference type="Gene3D" id="3.40.50.720">
    <property type="entry name" value="NAD(P)-binding Rossmann-like Domain"/>
    <property type="match status" value="1"/>
</dbReference>
<dbReference type="GO" id="GO:0019353">
    <property type="term" value="P:protoporphyrinogen IX biosynthetic process from glutamate"/>
    <property type="evidence" value="ECO:0007669"/>
    <property type="project" value="TreeGrafter"/>
</dbReference>
<dbReference type="InterPro" id="IPR036453">
    <property type="entry name" value="GluRdtase_dimer_dom_sf"/>
</dbReference>
<feature type="binding site" evidence="8 10">
    <location>
        <position position="120"/>
    </location>
    <ligand>
        <name>substrate</name>
    </ligand>
</feature>
<dbReference type="PANTHER" id="PTHR43013">
    <property type="entry name" value="GLUTAMYL-TRNA REDUCTASE"/>
    <property type="match status" value="1"/>
</dbReference>
<dbReference type="Pfam" id="PF01488">
    <property type="entry name" value="Shikimate_DH"/>
    <property type="match status" value="1"/>
</dbReference>
<dbReference type="AlphaFoldDB" id="A0A1W1ZRW8"/>
<protein>
    <recommendedName>
        <fullName evidence="3 8">Glutamyl-tRNA reductase</fullName>
        <shortName evidence="8">GluTR</shortName>
        <ecNumber evidence="3 8">1.2.1.70</ecNumber>
    </recommendedName>
</protein>
<evidence type="ECO:0000256" key="7">
    <source>
        <dbReference type="ARBA" id="ARBA00047464"/>
    </source>
</evidence>
<proteinExistence type="inferred from homology"/>
<evidence type="ECO:0000256" key="6">
    <source>
        <dbReference type="ARBA" id="ARBA00023244"/>
    </source>
</evidence>
<keyword evidence="6 8" id="KW-0627">Porphyrin biosynthesis</keyword>
<feature type="domain" description="Quinate/shikimate 5-dehydrogenase/glutamyl-tRNA reductase" evidence="16">
    <location>
        <begin position="178"/>
        <end position="300"/>
    </location>
</feature>
<comment type="catalytic activity">
    <reaction evidence="7 8 13">
        <text>(S)-4-amino-5-oxopentanoate + tRNA(Glu) + NADP(+) = L-glutamyl-tRNA(Glu) + NADPH + H(+)</text>
        <dbReference type="Rhea" id="RHEA:12344"/>
        <dbReference type="Rhea" id="RHEA-COMP:9663"/>
        <dbReference type="Rhea" id="RHEA-COMP:9680"/>
        <dbReference type="ChEBI" id="CHEBI:15378"/>
        <dbReference type="ChEBI" id="CHEBI:57501"/>
        <dbReference type="ChEBI" id="CHEBI:57783"/>
        <dbReference type="ChEBI" id="CHEBI:58349"/>
        <dbReference type="ChEBI" id="CHEBI:78442"/>
        <dbReference type="ChEBI" id="CHEBI:78520"/>
        <dbReference type="EC" id="1.2.1.70"/>
    </reaction>
</comment>
<evidence type="ECO:0000256" key="8">
    <source>
        <dbReference type="HAMAP-Rule" id="MF_00087"/>
    </source>
</evidence>
<dbReference type="SUPFAM" id="SSF51735">
    <property type="entry name" value="NAD(P)-binding Rossmann-fold domains"/>
    <property type="match status" value="1"/>
</dbReference>
<dbReference type="InterPro" id="IPR015896">
    <property type="entry name" value="4pyrrol_synth_GluRdtase_dimer"/>
</dbReference>
<feature type="binding site" evidence="8 10">
    <location>
        <begin position="114"/>
        <end position="116"/>
    </location>
    <ligand>
        <name>substrate</name>
    </ligand>
</feature>
<feature type="binding site" evidence="8 10">
    <location>
        <position position="109"/>
    </location>
    <ligand>
        <name>substrate</name>
    </ligand>
</feature>
<sequence length="412" mass="46959">MNHTKKNFYVIGISFEKADAETRGKFTFFPDAVEAFTNEAKELGIESFFVVSTCNRSEFYGFAENPQTMIDLYCKYTNGTVEEFLPVMNLTEGDGAIRHLFEVSSGLKSQILGDFEIIGQIKTWFSRFKKQGSSDSFLERLINTAIQISKKVKNQTTLSNGAASVSYAAVHYILSTQKEVSQKNILLYGIGKIGRNTCTNLVKHTQNDHITLINRTKEKAEVLSQKYEVLVKDFSELNNQLRQTDILIVATGSNHHTITEDMIPFDKEMVIIDLSVPENVSHTLASRENIQLINVDGLSKMVDDTLGSRKESVPAAYAIIEEHKQEFDEWQKSREFVPVIQSFKQRLENLHQFEFQNLQKKNPEINGKEFLLADKLVQNLTNQFASYILENRENADHTIALMEDIFRLKAKA</sequence>
<evidence type="ECO:0000256" key="10">
    <source>
        <dbReference type="PIRSR" id="PIRSR000445-2"/>
    </source>
</evidence>
<feature type="site" description="Important for activity" evidence="8 12">
    <location>
        <position position="99"/>
    </location>
</feature>
<evidence type="ECO:0000256" key="2">
    <source>
        <dbReference type="ARBA" id="ARBA00005916"/>
    </source>
</evidence>
<evidence type="ECO:0000256" key="11">
    <source>
        <dbReference type="PIRSR" id="PIRSR000445-3"/>
    </source>
</evidence>
<comment type="domain">
    <text evidence="8">Possesses an unusual extended V-shaped dimeric structure with each monomer consisting of three distinct domains arranged along a curved 'spinal' alpha-helix. The N-terminal catalytic domain specifically recognizes the glutamate moiety of the substrate. The second domain is the NADPH-binding domain, and the third C-terminal domain is responsible for dimerization.</text>
</comment>
<feature type="domain" description="Tetrapyrrole biosynthesis glutamyl-tRNA reductase dimerisation" evidence="15">
    <location>
        <begin position="316"/>
        <end position="408"/>
    </location>
</feature>
<comment type="function">
    <text evidence="8">Catalyzes the NADPH-dependent reduction of glutamyl-tRNA(Glu) to glutamate 1-semialdehyde (GSA).</text>
</comment>
<dbReference type="Pfam" id="PF05201">
    <property type="entry name" value="GlutR_N"/>
    <property type="match status" value="1"/>
</dbReference>
<dbReference type="NCBIfam" id="TIGR01035">
    <property type="entry name" value="hemA"/>
    <property type="match status" value="1"/>
</dbReference>
<dbReference type="InterPro" id="IPR036343">
    <property type="entry name" value="GluRdtase_N_sf"/>
</dbReference>
<evidence type="ECO:0000256" key="13">
    <source>
        <dbReference type="RuleBase" id="RU000584"/>
    </source>
</evidence>
<feature type="domain" description="Glutamyl-tRNA reductase N-terminal" evidence="17">
    <location>
        <begin position="11"/>
        <end position="156"/>
    </location>
</feature>
<feature type="binding site" evidence="8 10">
    <location>
        <begin position="53"/>
        <end position="56"/>
    </location>
    <ligand>
        <name>substrate</name>
    </ligand>
</feature>
<dbReference type="Proteomes" id="UP000192393">
    <property type="component" value="Unassembled WGS sequence"/>
</dbReference>
<evidence type="ECO:0000256" key="14">
    <source>
        <dbReference type="SAM" id="Coils"/>
    </source>
</evidence>
<dbReference type="UniPathway" id="UPA00251">
    <property type="reaction ID" value="UER00316"/>
</dbReference>
<dbReference type="InterPro" id="IPR015895">
    <property type="entry name" value="4pyrrol_synth_GluRdtase_N"/>
</dbReference>